<sequence length="277" mass="29232">MPATASATPRILVFDSGVGGLSILAEIRARLPHCALVYASDNAAFPYGTKSEAVLVERVDKVLHRLLDRHPADIVVVACNSASTLALPRIRSRFSQPIVGVVPAIKPAAALTKNRTIGLLATPGTVARQYTSDLIRDFAPQCRVVSVGSSELVQMAEDHLRGQAADPVAIRPIIEPLFDTTTQSPAPDVIVLACTHFPLLKPALAAAAPRPVTWVDSGAAIARRVRQLLGARAGAGTLPNAPRHLSLFTADTDQVAALAPTLQAFHGGPAEIIDIPW</sequence>
<dbReference type="GO" id="GO:0008881">
    <property type="term" value="F:glutamate racemase activity"/>
    <property type="evidence" value="ECO:0007669"/>
    <property type="project" value="UniProtKB-UniRule"/>
</dbReference>
<dbReference type="NCBIfam" id="TIGR00067">
    <property type="entry name" value="glut_race"/>
    <property type="match status" value="1"/>
</dbReference>
<accession>A0A545T8C0</accession>
<dbReference type="PANTHER" id="PTHR21198">
    <property type="entry name" value="GLUTAMATE RACEMASE"/>
    <property type="match status" value="1"/>
</dbReference>
<evidence type="ECO:0000256" key="5">
    <source>
        <dbReference type="ARBA" id="ARBA00023235"/>
    </source>
</evidence>
<dbReference type="EC" id="5.1.1.3" evidence="2 7"/>
<dbReference type="InterPro" id="IPR015942">
    <property type="entry name" value="Asp/Glu/hydantoin_racemase"/>
</dbReference>
<dbReference type="EMBL" id="VHSG01000018">
    <property type="protein sequence ID" value="TQV73449.1"/>
    <property type="molecule type" value="Genomic_DNA"/>
</dbReference>
<dbReference type="FunFam" id="3.40.50.1860:FF:000001">
    <property type="entry name" value="Glutamate racemase"/>
    <property type="match status" value="1"/>
</dbReference>
<keyword evidence="4 7" id="KW-0573">Peptidoglycan synthesis</keyword>
<comment type="similarity">
    <text evidence="7">Belongs to the aspartate/glutamate racemases family.</text>
</comment>
<evidence type="ECO:0000256" key="2">
    <source>
        <dbReference type="ARBA" id="ARBA00013090"/>
    </source>
</evidence>
<comment type="function">
    <text evidence="7">Provides the (R)-glutamate required for cell wall biosynthesis.</text>
</comment>
<dbReference type="PROSITE" id="PS00923">
    <property type="entry name" value="ASP_GLU_RACEMASE_1"/>
    <property type="match status" value="1"/>
</dbReference>
<dbReference type="Proteomes" id="UP000319732">
    <property type="component" value="Unassembled WGS sequence"/>
</dbReference>
<comment type="catalytic activity">
    <reaction evidence="1 7">
        <text>L-glutamate = D-glutamate</text>
        <dbReference type="Rhea" id="RHEA:12813"/>
        <dbReference type="ChEBI" id="CHEBI:29985"/>
        <dbReference type="ChEBI" id="CHEBI:29986"/>
        <dbReference type="EC" id="5.1.1.3"/>
    </reaction>
</comment>
<dbReference type="GO" id="GO:0009252">
    <property type="term" value="P:peptidoglycan biosynthetic process"/>
    <property type="evidence" value="ECO:0007669"/>
    <property type="project" value="UniProtKB-UniRule"/>
</dbReference>
<dbReference type="PROSITE" id="PS00924">
    <property type="entry name" value="ASP_GLU_RACEMASE_2"/>
    <property type="match status" value="1"/>
</dbReference>
<keyword evidence="5 7" id="KW-0413">Isomerase</keyword>
<dbReference type="RefSeq" id="WP_142905578.1">
    <property type="nucleotide sequence ID" value="NZ_ML660097.1"/>
</dbReference>
<comment type="pathway">
    <text evidence="7">Cell wall biogenesis; peptidoglycan biosynthesis.</text>
</comment>
<dbReference type="InterPro" id="IPR018187">
    <property type="entry name" value="Asp/Glu_racemase_AS_1"/>
</dbReference>
<keyword evidence="9" id="KW-1185">Reference proteome</keyword>
<evidence type="ECO:0000256" key="1">
    <source>
        <dbReference type="ARBA" id="ARBA00001602"/>
    </source>
</evidence>
<dbReference type="AlphaFoldDB" id="A0A545T8C0"/>
<dbReference type="SUPFAM" id="SSF53681">
    <property type="entry name" value="Aspartate/glutamate racemase"/>
    <property type="match status" value="2"/>
</dbReference>
<proteinExistence type="inferred from homology"/>
<dbReference type="GO" id="GO:0008360">
    <property type="term" value="P:regulation of cell shape"/>
    <property type="evidence" value="ECO:0007669"/>
    <property type="project" value="UniProtKB-KW"/>
</dbReference>
<gene>
    <name evidence="7" type="primary">murI</name>
    <name evidence="8" type="ORF">FKG94_17250</name>
</gene>
<dbReference type="OrthoDB" id="9801055at2"/>
<feature type="binding site" evidence="7">
    <location>
        <begin position="80"/>
        <end position="81"/>
    </location>
    <ligand>
        <name>substrate</name>
    </ligand>
</feature>
<keyword evidence="6 7" id="KW-0961">Cell wall biogenesis/degradation</keyword>
<name>A0A545T8C0_9GAMM</name>
<evidence type="ECO:0000256" key="7">
    <source>
        <dbReference type="HAMAP-Rule" id="MF_00258"/>
    </source>
</evidence>
<keyword evidence="3 7" id="KW-0133">Cell shape</keyword>
<reference evidence="8 9" key="1">
    <citation type="submission" date="2019-06" db="EMBL/GenBank/DDBJ databases">
        <title>Whole genome sequence for Cellvibrionaceae sp. R142.</title>
        <authorList>
            <person name="Wang G."/>
        </authorList>
    </citation>
    <scope>NUCLEOTIDE SEQUENCE [LARGE SCALE GENOMIC DNA]</scope>
    <source>
        <strain evidence="8 9">R142</strain>
    </source>
</reference>
<dbReference type="UniPathway" id="UPA00219"/>
<dbReference type="InterPro" id="IPR033134">
    <property type="entry name" value="Asp/Glu_racemase_AS_2"/>
</dbReference>
<feature type="binding site" evidence="7">
    <location>
        <begin position="15"/>
        <end position="16"/>
    </location>
    <ligand>
        <name>substrate</name>
    </ligand>
</feature>
<dbReference type="InterPro" id="IPR004391">
    <property type="entry name" value="Glu_race"/>
</dbReference>
<dbReference type="GO" id="GO:0071555">
    <property type="term" value="P:cell wall organization"/>
    <property type="evidence" value="ECO:0007669"/>
    <property type="project" value="UniProtKB-KW"/>
</dbReference>
<evidence type="ECO:0000313" key="9">
    <source>
        <dbReference type="Proteomes" id="UP000319732"/>
    </source>
</evidence>
<feature type="binding site" evidence="7">
    <location>
        <begin position="195"/>
        <end position="196"/>
    </location>
    <ligand>
        <name>substrate</name>
    </ligand>
</feature>
<feature type="active site" description="Proton donor/acceptor" evidence="7">
    <location>
        <position position="194"/>
    </location>
</feature>
<evidence type="ECO:0000256" key="4">
    <source>
        <dbReference type="ARBA" id="ARBA00022984"/>
    </source>
</evidence>
<feature type="active site" description="Proton donor/acceptor" evidence="7">
    <location>
        <position position="79"/>
    </location>
</feature>
<dbReference type="Gene3D" id="3.40.50.1860">
    <property type="match status" value="2"/>
</dbReference>
<protein>
    <recommendedName>
        <fullName evidence="2 7">Glutamate racemase</fullName>
        <ecNumber evidence="2 7">5.1.1.3</ecNumber>
    </recommendedName>
</protein>
<evidence type="ECO:0000256" key="6">
    <source>
        <dbReference type="ARBA" id="ARBA00023316"/>
    </source>
</evidence>
<evidence type="ECO:0000313" key="8">
    <source>
        <dbReference type="EMBL" id="TQV73449.1"/>
    </source>
</evidence>
<comment type="caution">
    <text evidence="8">The sequence shown here is derived from an EMBL/GenBank/DDBJ whole genome shotgun (WGS) entry which is preliminary data.</text>
</comment>
<evidence type="ECO:0000256" key="3">
    <source>
        <dbReference type="ARBA" id="ARBA00022960"/>
    </source>
</evidence>
<dbReference type="Pfam" id="PF01177">
    <property type="entry name" value="Asp_Glu_race"/>
    <property type="match status" value="1"/>
</dbReference>
<feature type="binding site" evidence="7">
    <location>
        <begin position="47"/>
        <end position="48"/>
    </location>
    <ligand>
        <name>substrate</name>
    </ligand>
</feature>
<organism evidence="8 9">
    <name type="scientific">Exilibacterium tricleocarpae</name>
    <dbReference type="NCBI Taxonomy" id="2591008"/>
    <lineage>
        <taxon>Bacteria</taxon>
        <taxon>Pseudomonadati</taxon>
        <taxon>Pseudomonadota</taxon>
        <taxon>Gammaproteobacteria</taxon>
        <taxon>Cellvibrionales</taxon>
        <taxon>Cellvibrionaceae</taxon>
        <taxon>Exilibacterium</taxon>
    </lineage>
</organism>
<dbReference type="HAMAP" id="MF_00258">
    <property type="entry name" value="Glu_racemase"/>
    <property type="match status" value="1"/>
</dbReference>
<dbReference type="InterPro" id="IPR001920">
    <property type="entry name" value="Asp/Glu_race"/>
</dbReference>
<dbReference type="PANTHER" id="PTHR21198:SF2">
    <property type="entry name" value="GLUTAMATE RACEMASE"/>
    <property type="match status" value="1"/>
</dbReference>